<keyword evidence="3" id="KW-1185">Reference proteome</keyword>
<dbReference type="Proteomes" id="UP001454036">
    <property type="component" value="Unassembled WGS sequence"/>
</dbReference>
<accession>A0AAV3RJ05</accession>
<dbReference type="AlphaFoldDB" id="A0AAV3RJ05"/>
<name>A0AAV3RJ05_LITER</name>
<sequence length="155" mass="17443">MNVGLDSDSESSEYEHRDDVMLNEIWEQPVLAEVVVSPKGAKGVTELVSSGTKPKSFKEAMLYPEWREGIQKEITSFEENGTWKMVELPEGKKALGTQWVYKIKYNSDGSVERCKTQLVVFGYPRVEGIDYNNTFAPVAKMVTIWGFLAVAAVKK</sequence>
<comment type="caution">
    <text evidence="2">The sequence shown here is derived from an EMBL/GenBank/DDBJ whole genome shotgun (WGS) entry which is preliminary data.</text>
</comment>
<dbReference type="InterPro" id="IPR013103">
    <property type="entry name" value="RVT_2"/>
</dbReference>
<organism evidence="2 3">
    <name type="scientific">Lithospermum erythrorhizon</name>
    <name type="common">Purple gromwell</name>
    <name type="synonym">Lithospermum officinale var. erythrorhizon</name>
    <dbReference type="NCBI Taxonomy" id="34254"/>
    <lineage>
        <taxon>Eukaryota</taxon>
        <taxon>Viridiplantae</taxon>
        <taxon>Streptophyta</taxon>
        <taxon>Embryophyta</taxon>
        <taxon>Tracheophyta</taxon>
        <taxon>Spermatophyta</taxon>
        <taxon>Magnoliopsida</taxon>
        <taxon>eudicotyledons</taxon>
        <taxon>Gunneridae</taxon>
        <taxon>Pentapetalae</taxon>
        <taxon>asterids</taxon>
        <taxon>lamiids</taxon>
        <taxon>Boraginales</taxon>
        <taxon>Boraginaceae</taxon>
        <taxon>Boraginoideae</taxon>
        <taxon>Lithospermeae</taxon>
        <taxon>Lithospermum</taxon>
    </lineage>
</organism>
<protein>
    <recommendedName>
        <fullName evidence="1">Reverse transcriptase Ty1/copia-type domain-containing protein</fullName>
    </recommendedName>
</protein>
<evidence type="ECO:0000313" key="2">
    <source>
        <dbReference type="EMBL" id="GAA0175116.1"/>
    </source>
</evidence>
<dbReference type="EMBL" id="BAABME010009409">
    <property type="protein sequence ID" value="GAA0175116.1"/>
    <property type="molecule type" value="Genomic_DNA"/>
</dbReference>
<evidence type="ECO:0000313" key="3">
    <source>
        <dbReference type="Proteomes" id="UP001454036"/>
    </source>
</evidence>
<dbReference type="Pfam" id="PF07727">
    <property type="entry name" value="RVT_2"/>
    <property type="match status" value="1"/>
</dbReference>
<evidence type="ECO:0000259" key="1">
    <source>
        <dbReference type="Pfam" id="PF07727"/>
    </source>
</evidence>
<reference evidence="2 3" key="1">
    <citation type="submission" date="2024-01" db="EMBL/GenBank/DDBJ databases">
        <title>The complete chloroplast genome sequence of Lithospermum erythrorhizon: insights into the phylogenetic relationship among Boraginaceae species and the maternal lineages of purple gromwells.</title>
        <authorList>
            <person name="Okada T."/>
            <person name="Watanabe K."/>
        </authorList>
    </citation>
    <scope>NUCLEOTIDE SEQUENCE [LARGE SCALE GENOMIC DNA]</scope>
</reference>
<proteinExistence type="predicted"/>
<feature type="domain" description="Reverse transcriptase Ty1/copia-type" evidence="1">
    <location>
        <begin position="80"/>
        <end position="154"/>
    </location>
</feature>
<gene>
    <name evidence="2" type="ORF">LIER_28358</name>
</gene>